<gene>
    <name evidence="10" type="ORF">HOLleu_25427</name>
</gene>
<keyword evidence="5" id="KW-0159">Chromosome partition</keyword>
<feature type="domain" description="Inner centromere protein ARK-binding" evidence="9">
    <location>
        <begin position="997"/>
        <end position="1053"/>
    </location>
</feature>
<dbReference type="InterPro" id="IPR005635">
    <property type="entry name" value="Inner_centromere_prot_ARK-bd"/>
</dbReference>
<feature type="compositionally biased region" description="Basic residues" evidence="8">
    <location>
        <begin position="501"/>
        <end position="518"/>
    </location>
</feature>
<feature type="compositionally biased region" description="Low complexity" evidence="8">
    <location>
        <begin position="222"/>
        <end position="240"/>
    </location>
</feature>
<keyword evidence="4" id="KW-0963">Cytoplasm</keyword>
<keyword evidence="7" id="KW-0539">Nucleus</keyword>
<proteinExistence type="inferred from homology"/>
<accession>A0A9Q1H4C3</accession>
<feature type="compositionally biased region" description="Low complexity" evidence="8">
    <location>
        <begin position="467"/>
        <end position="484"/>
    </location>
</feature>
<dbReference type="Proteomes" id="UP001152320">
    <property type="component" value="Chromosome 12"/>
</dbReference>
<evidence type="ECO:0000313" key="10">
    <source>
        <dbReference type="EMBL" id="KAJ8032025.1"/>
    </source>
</evidence>
<evidence type="ECO:0000256" key="1">
    <source>
        <dbReference type="ARBA" id="ARBA00004123"/>
    </source>
</evidence>
<protein>
    <submittedName>
        <fullName evidence="10">Inner centromere protein</fullName>
    </submittedName>
</protein>
<evidence type="ECO:0000256" key="3">
    <source>
        <dbReference type="ARBA" id="ARBA00010042"/>
    </source>
</evidence>
<feature type="compositionally biased region" description="Polar residues" evidence="8">
    <location>
        <begin position="591"/>
        <end position="601"/>
    </location>
</feature>
<dbReference type="Gene3D" id="1.20.5.2230">
    <property type="match status" value="1"/>
</dbReference>
<evidence type="ECO:0000256" key="8">
    <source>
        <dbReference type="SAM" id="MobiDB-lite"/>
    </source>
</evidence>
<evidence type="ECO:0000256" key="7">
    <source>
        <dbReference type="ARBA" id="ARBA00023242"/>
    </source>
</evidence>
<feature type="compositionally biased region" description="Basic and acidic residues" evidence="8">
    <location>
        <begin position="602"/>
        <end position="626"/>
    </location>
</feature>
<feature type="compositionally biased region" description="Basic and acidic residues" evidence="8">
    <location>
        <begin position="680"/>
        <end position="726"/>
    </location>
</feature>
<dbReference type="OrthoDB" id="6123at2759"/>
<feature type="compositionally biased region" description="Basic and acidic residues" evidence="8">
    <location>
        <begin position="966"/>
        <end position="975"/>
    </location>
</feature>
<dbReference type="GO" id="GO:0005634">
    <property type="term" value="C:nucleus"/>
    <property type="evidence" value="ECO:0007669"/>
    <property type="project" value="UniProtKB-SubCell"/>
</dbReference>
<feature type="compositionally biased region" description="Basic and acidic residues" evidence="8">
    <location>
        <begin position="168"/>
        <end position="178"/>
    </location>
</feature>
<feature type="compositionally biased region" description="Polar residues" evidence="8">
    <location>
        <begin position="526"/>
        <end position="541"/>
    </location>
</feature>
<feature type="compositionally biased region" description="Polar residues" evidence="8">
    <location>
        <begin position="947"/>
        <end position="957"/>
    </location>
</feature>
<keyword evidence="11" id="KW-1185">Reference proteome</keyword>
<dbReference type="PANTHER" id="PTHR13142:SF1">
    <property type="entry name" value="INNER CENTROMERE PROTEIN"/>
    <property type="match status" value="1"/>
</dbReference>
<feature type="compositionally biased region" description="Basic residues" evidence="8">
    <location>
        <begin position="335"/>
        <end position="347"/>
    </location>
</feature>
<dbReference type="GO" id="GO:0000776">
    <property type="term" value="C:kinetochore"/>
    <property type="evidence" value="ECO:0007669"/>
    <property type="project" value="TreeGrafter"/>
</dbReference>
<dbReference type="Pfam" id="PF03941">
    <property type="entry name" value="INCENP_ARK-bind"/>
    <property type="match status" value="1"/>
</dbReference>
<dbReference type="EMBL" id="JAIZAY010000012">
    <property type="protein sequence ID" value="KAJ8032025.1"/>
    <property type="molecule type" value="Genomic_DNA"/>
</dbReference>
<comment type="caution">
    <text evidence="10">The sequence shown here is derived from an EMBL/GenBank/DDBJ whole genome shotgun (WGS) entry which is preliminary data.</text>
</comment>
<feature type="compositionally biased region" description="Basic and acidic residues" evidence="8">
    <location>
        <begin position="733"/>
        <end position="745"/>
    </location>
</feature>
<evidence type="ECO:0000256" key="4">
    <source>
        <dbReference type="ARBA" id="ARBA00022490"/>
    </source>
</evidence>
<dbReference type="GO" id="GO:0051310">
    <property type="term" value="P:metaphase chromosome alignment"/>
    <property type="evidence" value="ECO:0007669"/>
    <property type="project" value="TreeGrafter"/>
</dbReference>
<feature type="compositionally biased region" description="Basic and acidic residues" evidence="8">
    <location>
        <begin position="75"/>
        <end position="90"/>
    </location>
</feature>
<feature type="compositionally biased region" description="Basic and acidic residues" evidence="8">
    <location>
        <begin position="752"/>
        <end position="923"/>
    </location>
</feature>
<evidence type="ECO:0000259" key="9">
    <source>
        <dbReference type="Pfam" id="PF03941"/>
    </source>
</evidence>
<keyword evidence="6" id="KW-0206">Cytoskeleton</keyword>
<evidence type="ECO:0000256" key="6">
    <source>
        <dbReference type="ARBA" id="ARBA00023212"/>
    </source>
</evidence>
<feature type="region of interest" description="Disordered" evidence="8">
    <location>
        <begin position="299"/>
        <end position="923"/>
    </location>
</feature>
<feature type="compositionally biased region" description="Basic and acidic residues" evidence="8">
    <location>
        <begin position="121"/>
        <end position="134"/>
    </location>
</feature>
<feature type="region of interest" description="Disordered" evidence="8">
    <location>
        <begin position="944"/>
        <end position="980"/>
    </location>
</feature>
<dbReference type="PANTHER" id="PTHR13142">
    <property type="entry name" value="INNER CENTROMERE PROTEIN"/>
    <property type="match status" value="1"/>
</dbReference>
<feature type="compositionally biased region" description="Basic residues" evidence="8">
    <location>
        <begin position="65"/>
        <end position="74"/>
    </location>
</feature>
<dbReference type="GO" id="GO:0032133">
    <property type="term" value="C:chromosome passenger complex"/>
    <property type="evidence" value="ECO:0007669"/>
    <property type="project" value="TreeGrafter"/>
</dbReference>
<feature type="compositionally biased region" description="Basic and acidic residues" evidence="8">
    <location>
        <begin position="354"/>
        <end position="379"/>
    </location>
</feature>
<organism evidence="10 11">
    <name type="scientific">Holothuria leucospilota</name>
    <name type="common">Black long sea cucumber</name>
    <name type="synonym">Mertensiothuria leucospilota</name>
    <dbReference type="NCBI Taxonomy" id="206669"/>
    <lineage>
        <taxon>Eukaryota</taxon>
        <taxon>Metazoa</taxon>
        <taxon>Echinodermata</taxon>
        <taxon>Eleutherozoa</taxon>
        <taxon>Echinozoa</taxon>
        <taxon>Holothuroidea</taxon>
        <taxon>Aspidochirotacea</taxon>
        <taxon>Aspidochirotida</taxon>
        <taxon>Holothuriidae</taxon>
        <taxon>Holothuria</taxon>
    </lineage>
</organism>
<feature type="region of interest" description="Disordered" evidence="8">
    <location>
        <begin position="56"/>
        <end position="282"/>
    </location>
</feature>
<name>A0A9Q1H4C3_HOLLE</name>
<feature type="compositionally biased region" description="Basic and acidic residues" evidence="8">
    <location>
        <begin position="427"/>
        <end position="439"/>
    </location>
</feature>
<reference evidence="10" key="1">
    <citation type="submission" date="2021-10" db="EMBL/GenBank/DDBJ databases">
        <title>Tropical sea cucumber genome reveals ecological adaptation and Cuvierian tubules defense mechanism.</title>
        <authorList>
            <person name="Chen T."/>
        </authorList>
    </citation>
    <scope>NUCLEOTIDE SEQUENCE</scope>
    <source>
        <strain evidence="10">Nanhai2018</strain>
        <tissue evidence="10">Muscle</tissue>
    </source>
</reference>
<dbReference type="GO" id="GO:1990385">
    <property type="term" value="C:meiotic spindle midzone"/>
    <property type="evidence" value="ECO:0007669"/>
    <property type="project" value="TreeGrafter"/>
</dbReference>
<evidence type="ECO:0000256" key="2">
    <source>
        <dbReference type="ARBA" id="ARBA00004186"/>
    </source>
</evidence>
<dbReference type="GO" id="GO:0051257">
    <property type="term" value="P:meiotic spindle midzone assembly"/>
    <property type="evidence" value="ECO:0007669"/>
    <property type="project" value="TreeGrafter"/>
</dbReference>
<dbReference type="GO" id="GO:0000281">
    <property type="term" value="P:mitotic cytokinesis"/>
    <property type="evidence" value="ECO:0007669"/>
    <property type="project" value="TreeGrafter"/>
</dbReference>
<dbReference type="AlphaFoldDB" id="A0A9Q1H4C3"/>
<sequence>MAVPLGLFPDGKPPGFKQFCQTTSMIQNFEKDVEETHMKWLEEILIEAKKCFGEKDLHLLPKTKTDRRKRGRPKKSSESGDTDSVKDSPKLKRGRRKKSSESGETDSSRDSPSQKSKFPAQRHEAEGDHMHQVTEEVIEDNNTKEDEVTSTTAEPPSVEKQILPTAEKPLETSEHKCTPENVKIQTEVETEAPVRRSTRKRVATHKTTELETVRRSTRNTRSRQTLQSQSSSEDQTSTRSTRAKKAKLSSKVEESPEDTGDEVTTNITEPPPRNSPRKNFESYYKDRVKRLISHHEKLMTQTASSGDEFTPPKRPKIAKGPPKTPQAPGTSARATRSRIVKPIRGRGGKATTARPEKVNEKVGHVTDKEENKELEKQKETSSQPNCEEEEEKKECEILGGADDVDSAPSVTTETDDGAKNNVCASSVKEDDKQLVKTEEADIGEANLEKQNVKEVEAPLTSEEDEVASNPLNTSSLSSGSSVASETRQRLRRSSRISTVSRGKRSSIMKSRSKKRSSTYHRFMDRTSMSRPSVSGPQQNVVAISEENEGNEKRLTRSRTKKISQEGQEDLSKDSKHQHRKSQESDDGACSQVVSTESTQLSAEKRLHEKDSERTSPDSSTETDKKTPSPNYGTDRATNPHPKSFLNPAYPSKKNSIGLYRNGQVTSFIKRNTPLKKTQRDRKQEILEKQKREDEVRRKVEEERKQRLEELKQKREERARKVAEARAKRMLLQSEKKKKLEERQEQKLALSSKQREEKRKEELEKRMKLTKKKAEAEERRRQGEEARLKSIREQEEMKKRQEEFLQRKKEYEEQERARKQEEARKLAEQRRIEAEKQKEEAERKRRLQEEAHEREMLQRKEEREREQKELERKRVAEAEQRERERKEREEAEQERKKAAERILREKERQEEQRHLNEIMKKEKERLDAEKLQAKEKAEQERLKASILKHNTSMNTSVQGKPPLNKTMTKEHKDSPKSYDMTPQRIYVAASEENYGIEDLHSDDSTDDEENPRKVIPKWAQGAALRALCVKQFLQPPDLDALFPLIEAPNLDLLFPKKRARFFKRTSSAVWNSPPLPHNHLR</sequence>
<comment type="subcellular location">
    <subcellularLocation>
        <location evidence="2">Cytoplasm</location>
        <location evidence="2">Cytoskeleton</location>
        <location evidence="2">Spindle</location>
    </subcellularLocation>
    <subcellularLocation>
        <location evidence="1">Nucleus</location>
    </subcellularLocation>
</comment>
<feature type="compositionally biased region" description="Basic and acidic residues" evidence="8">
    <location>
        <begin position="446"/>
        <end position="456"/>
    </location>
</feature>
<comment type="similarity">
    <text evidence="3">Belongs to the INCENP family.</text>
</comment>
<evidence type="ECO:0000256" key="5">
    <source>
        <dbReference type="ARBA" id="ARBA00022829"/>
    </source>
</evidence>
<dbReference type="GO" id="GO:0030496">
    <property type="term" value="C:midbody"/>
    <property type="evidence" value="ECO:0007669"/>
    <property type="project" value="TreeGrafter"/>
</dbReference>
<evidence type="ECO:0000313" key="11">
    <source>
        <dbReference type="Proteomes" id="UP001152320"/>
    </source>
</evidence>